<reference evidence="2 3" key="1">
    <citation type="submission" date="2021-06" db="EMBL/GenBank/DDBJ databases">
        <authorList>
            <person name="Palmer J.M."/>
        </authorList>
    </citation>
    <scope>NUCLEOTIDE SEQUENCE [LARGE SCALE GENOMIC DNA]</scope>
    <source>
        <strain evidence="2 3">AS_MEX2019</strain>
        <tissue evidence="2">Muscle</tissue>
    </source>
</reference>
<comment type="caution">
    <text evidence="2">The sequence shown here is derived from an EMBL/GenBank/DDBJ whole genome shotgun (WGS) entry which is preliminary data.</text>
</comment>
<organism evidence="2 3">
    <name type="scientific">Ameca splendens</name>
    <dbReference type="NCBI Taxonomy" id="208324"/>
    <lineage>
        <taxon>Eukaryota</taxon>
        <taxon>Metazoa</taxon>
        <taxon>Chordata</taxon>
        <taxon>Craniata</taxon>
        <taxon>Vertebrata</taxon>
        <taxon>Euteleostomi</taxon>
        <taxon>Actinopterygii</taxon>
        <taxon>Neopterygii</taxon>
        <taxon>Teleostei</taxon>
        <taxon>Neoteleostei</taxon>
        <taxon>Acanthomorphata</taxon>
        <taxon>Ovalentaria</taxon>
        <taxon>Atherinomorphae</taxon>
        <taxon>Cyprinodontiformes</taxon>
        <taxon>Goodeidae</taxon>
        <taxon>Ameca</taxon>
    </lineage>
</organism>
<sequence length="69" mass="7903">MRGSISIRGFKTNTRNETSQQRCLTEDRFSSTPHLHPPAADHLTPLSSRMTCAPWEQSLSHLKNERKLL</sequence>
<proteinExistence type="predicted"/>
<gene>
    <name evidence="2" type="ORF">AMECASPLE_001418</name>
</gene>
<dbReference type="Proteomes" id="UP001469553">
    <property type="component" value="Unassembled WGS sequence"/>
</dbReference>
<evidence type="ECO:0000256" key="1">
    <source>
        <dbReference type="SAM" id="MobiDB-lite"/>
    </source>
</evidence>
<feature type="region of interest" description="Disordered" evidence="1">
    <location>
        <begin position="1"/>
        <end position="22"/>
    </location>
</feature>
<accession>A0ABV0YKD4</accession>
<evidence type="ECO:0000313" key="3">
    <source>
        <dbReference type="Proteomes" id="UP001469553"/>
    </source>
</evidence>
<name>A0ABV0YKD4_9TELE</name>
<protein>
    <submittedName>
        <fullName evidence="2">Uncharacterized protein</fullName>
    </submittedName>
</protein>
<dbReference type="EMBL" id="JAHRIP010037666">
    <property type="protein sequence ID" value="MEQ2294187.1"/>
    <property type="molecule type" value="Genomic_DNA"/>
</dbReference>
<feature type="compositionally biased region" description="Polar residues" evidence="1">
    <location>
        <begin position="11"/>
        <end position="22"/>
    </location>
</feature>
<evidence type="ECO:0000313" key="2">
    <source>
        <dbReference type="EMBL" id="MEQ2294187.1"/>
    </source>
</evidence>
<keyword evidence="3" id="KW-1185">Reference proteome</keyword>